<dbReference type="AlphaFoldDB" id="A0A0V0QY50"/>
<dbReference type="InParanoid" id="A0A0V0QY50"/>
<reference evidence="1 2" key="1">
    <citation type="journal article" date="2015" name="Sci. Rep.">
        <title>Genome of the facultative scuticociliatosis pathogen Pseudocohnilembus persalinus provides insight into its virulence through horizontal gene transfer.</title>
        <authorList>
            <person name="Xiong J."/>
            <person name="Wang G."/>
            <person name="Cheng J."/>
            <person name="Tian M."/>
            <person name="Pan X."/>
            <person name="Warren A."/>
            <person name="Jiang C."/>
            <person name="Yuan D."/>
            <person name="Miao W."/>
        </authorList>
    </citation>
    <scope>NUCLEOTIDE SEQUENCE [LARGE SCALE GENOMIC DNA]</scope>
    <source>
        <strain evidence="1">36N120E</strain>
    </source>
</reference>
<accession>A0A0V0QY50</accession>
<dbReference type="OrthoDB" id="285289at2759"/>
<organism evidence="1 2">
    <name type="scientific">Pseudocohnilembus persalinus</name>
    <name type="common">Ciliate</name>
    <dbReference type="NCBI Taxonomy" id="266149"/>
    <lineage>
        <taxon>Eukaryota</taxon>
        <taxon>Sar</taxon>
        <taxon>Alveolata</taxon>
        <taxon>Ciliophora</taxon>
        <taxon>Intramacronucleata</taxon>
        <taxon>Oligohymenophorea</taxon>
        <taxon>Scuticociliatia</taxon>
        <taxon>Philasterida</taxon>
        <taxon>Pseudocohnilembidae</taxon>
        <taxon>Pseudocohnilembus</taxon>
    </lineage>
</organism>
<evidence type="ECO:0000313" key="2">
    <source>
        <dbReference type="Proteomes" id="UP000054937"/>
    </source>
</evidence>
<dbReference type="OMA" id="WINYKEY"/>
<evidence type="ECO:0000313" key="1">
    <source>
        <dbReference type="EMBL" id="KRX07174.1"/>
    </source>
</evidence>
<gene>
    <name evidence="1" type="ORF">PPERSA_00084</name>
</gene>
<dbReference type="EMBL" id="LDAU01000086">
    <property type="protein sequence ID" value="KRX07174.1"/>
    <property type="molecule type" value="Genomic_DNA"/>
</dbReference>
<protein>
    <submittedName>
        <fullName evidence="1">Uncharacterized protein</fullName>
    </submittedName>
</protein>
<proteinExistence type="predicted"/>
<sequence>MAIRNRVWGLVNQYINFKTSKQVGFLSGDSVQLAEKLEQSYTSRELGNQRENIVAYQKSQYSGFEGQKYEHISKYHLNGRYDERVSATDVLLQMDRIQVLQDLKAIEEQYTHSDPEYVRYSRLKARVLLEEPKAIEEYKEYASSRPYVKNYEKWINYKEYYMHHLLE</sequence>
<dbReference type="Proteomes" id="UP000054937">
    <property type="component" value="Unassembled WGS sequence"/>
</dbReference>
<comment type="caution">
    <text evidence="1">The sequence shown here is derived from an EMBL/GenBank/DDBJ whole genome shotgun (WGS) entry which is preliminary data.</text>
</comment>
<name>A0A0V0QY50_PSEPJ</name>
<keyword evidence="2" id="KW-1185">Reference proteome</keyword>